<gene>
    <name evidence="1" type="ORF">ONZ43_g6098</name>
</gene>
<protein>
    <submittedName>
        <fullName evidence="1">Uncharacterized protein</fullName>
    </submittedName>
</protein>
<keyword evidence="2" id="KW-1185">Reference proteome</keyword>
<evidence type="ECO:0000313" key="1">
    <source>
        <dbReference type="EMBL" id="KAJ8109572.1"/>
    </source>
</evidence>
<sequence>MKGLHKSIGGDGDGDVNGDGGKAMMTKEKSHNPLLEPLPSLPGLGKDALVDEGVTYPEGGLRAWLVVLGAWSGLAASLGVYNSTGVIEAYLSRELLQHESPSTIGWIFGVYAFMTWFCGAQVGPTFDAKGPRGLLLAGSLCTLVGVFALSFSTGKQPLAT</sequence>
<accession>A0ACC2I2M0</accession>
<proteinExistence type="predicted"/>
<organism evidence="1 2">
    <name type="scientific">Nemania bipapillata</name>
    <dbReference type="NCBI Taxonomy" id="110536"/>
    <lineage>
        <taxon>Eukaryota</taxon>
        <taxon>Fungi</taxon>
        <taxon>Dikarya</taxon>
        <taxon>Ascomycota</taxon>
        <taxon>Pezizomycotina</taxon>
        <taxon>Sordariomycetes</taxon>
        <taxon>Xylariomycetidae</taxon>
        <taxon>Xylariales</taxon>
        <taxon>Xylariaceae</taxon>
        <taxon>Nemania</taxon>
    </lineage>
</organism>
<reference evidence="1" key="1">
    <citation type="submission" date="2022-11" db="EMBL/GenBank/DDBJ databases">
        <title>Genome Sequence of Nemania bipapillata.</title>
        <authorList>
            <person name="Buettner E."/>
        </authorList>
    </citation>
    <scope>NUCLEOTIDE SEQUENCE</scope>
    <source>
        <strain evidence="1">CP14</strain>
    </source>
</reference>
<name>A0ACC2I2M0_9PEZI</name>
<dbReference type="EMBL" id="JAPESX010002067">
    <property type="protein sequence ID" value="KAJ8109572.1"/>
    <property type="molecule type" value="Genomic_DNA"/>
</dbReference>
<dbReference type="Proteomes" id="UP001153334">
    <property type="component" value="Unassembled WGS sequence"/>
</dbReference>
<comment type="caution">
    <text evidence="1">The sequence shown here is derived from an EMBL/GenBank/DDBJ whole genome shotgun (WGS) entry which is preliminary data.</text>
</comment>
<evidence type="ECO:0000313" key="2">
    <source>
        <dbReference type="Proteomes" id="UP001153334"/>
    </source>
</evidence>